<dbReference type="Proteomes" id="UP000280368">
    <property type="component" value="Unassembled WGS sequence"/>
</dbReference>
<dbReference type="RefSeq" id="WP_121924723.1">
    <property type="nucleotide sequence ID" value="NZ_CBCSGA010000001.1"/>
</dbReference>
<protein>
    <submittedName>
        <fullName evidence="2">Uncharacterized protein</fullName>
    </submittedName>
</protein>
<name>A0A3L9ZX59_9FLAO</name>
<sequence length="116" mass="13145">MAFEELKENTEEIQEQIHSYINTNVSYYKLWGFKVAMKSTTMILKFSLIFVCLSMVLLFCSIAGALAIGKSIDNYPLGFLIIGGIYLVITGLLFLVKDKIVEGPILEKFSEIFFND</sequence>
<gene>
    <name evidence="2" type="ORF">BC961_0997</name>
</gene>
<proteinExistence type="predicted"/>
<dbReference type="EMBL" id="REFH01000008">
    <property type="protein sequence ID" value="RMA77016.1"/>
    <property type="molecule type" value="Genomic_DNA"/>
</dbReference>
<keyword evidence="1" id="KW-0472">Membrane</keyword>
<accession>A0A3L9ZX59</accession>
<dbReference type="OrthoDB" id="1144182at2"/>
<keyword evidence="1" id="KW-0812">Transmembrane</keyword>
<feature type="transmembrane region" description="Helical" evidence="1">
    <location>
        <begin position="75"/>
        <end position="96"/>
    </location>
</feature>
<evidence type="ECO:0000313" key="3">
    <source>
        <dbReference type="Proteomes" id="UP000280368"/>
    </source>
</evidence>
<keyword evidence="1" id="KW-1133">Transmembrane helix</keyword>
<dbReference type="AlphaFoldDB" id="A0A3L9ZX59"/>
<evidence type="ECO:0000313" key="2">
    <source>
        <dbReference type="EMBL" id="RMA77016.1"/>
    </source>
</evidence>
<comment type="caution">
    <text evidence="2">The sequence shown here is derived from an EMBL/GenBank/DDBJ whole genome shotgun (WGS) entry which is preliminary data.</text>
</comment>
<feature type="transmembrane region" description="Helical" evidence="1">
    <location>
        <begin position="46"/>
        <end position="69"/>
    </location>
</feature>
<evidence type="ECO:0000256" key="1">
    <source>
        <dbReference type="SAM" id="Phobius"/>
    </source>
</evidence>
<reference evidence="2 3" key="1">
    <citation type="submission" date="2018-10" db="EMBL/GenBank/DDBJ databases">
        <title>Genomic Encyclopedia of Archaeal and Bacterial Type Strains, Phase II (KMG-II): from individual species to whole genera.</title>
        <authorList>
            <person name="Goeker M."/>
        </authorList>
    </citation>
    <scope>NUCLEOTIDE SEQUENCE [LARGE SCALE GENOMIC DNA]</scope>
    <source>
        <strain evidence="2 3">DSM 19727</strain>
    </source>
</reference>
<organism evidence="2 3">
    <name type="scientific">Flavobacterium weaverense</name>
    <dbReference type="NCBI Taxonomy" id="271156"/>
    <lineage>
        <taxon>Bacteria</taxon>
        <taxon>Pseudomonadati</taxon>
        <taxon>Bacteroidota</taxon>
        <taxon>Flavobacteriia</taxon>
        <taxon>Flavobacteriales</taxon>
        <taxon>Flavobacteriaceae</taxon>
        <taxon>Flavobacterium</taxon>
    </lineage>
</organism>
<keyword evidence="3" id="KW-1185">Reference proteome</keyword>